<proteinExistence type="predicted"/>
<dbReference type="InterPro" id="IPR036866">
    <property type="entry name" value="RibonucZ/Hydroxyglut_hydro"/>
</dbReference>
<evidence type="ECO:0000256" key="5">
    <source>
        <dbReference type="ARBA" id="ARBA00034221"/>
    </source>
</evidence>
<dbReference type="Gene3D" id="3.60.15.10">
    <property type="entry name" value="Ribonuclease Z/Hydroxyacylglutathione hydrolase-like"/>
    <property type="match status" value="1"/>
</dbReference>
<name>A0ABS4GK48_9BACL</name>
<evidence type="ECO:0000256" key="6">
    <source>
        <dbReference type="ARBA" id="ARBA00034301"/>
    </source>
</evidence>
<dbReference type="RefSeq" id="WP_209808715.1">
    <property type="nucleotide sequence ID" value="NZ_JAGGKT010000001.1"/>
</dbReference>
<organism evidence="9 10">
    <name type="scientific">Ammoniphilus resinae</name>
    <dbReference type="NCBI Taxonomy" id="861532"/>
    <lineage>
        <taxon>Bacteria</taxon>
        <taxon>Bacillati</taxon>
        <taxon>Bacillota</taxon>
        <taxon>Bacilli</taxon>
        <taxon>Bacillales</taxon>
        <taxon>Paenibacillaceae</taxon>
        <taxon>Aneurinibacillus group</taxon>
        <taxon>Ammoniphilus</taxon>
    </lineage>
</organism>
<comment type="catalytic activity">
    <reaction evidence="7">
        <text>3',5'-cyclic UMP + H2O = UMP + H(+)</text>
        <dbReference type="Rhea" id="RHEA:70575"/>
        <dbReference type="ChEBI" id="CHEBI:15377"/>
        <dbReference type="ChEBI" id="CHEBI:15378"/>
        <dbReference type="ChEBI" id="CHEBI:57865"/>
        <dbReference type="ChEBI" id="CHEBI:184387"/>
    </reaction>
    <physiologicalReaction direction="left-to-right" evidence="7">
        <dbReference type="Rhea" id="RHEA:70576"/>
    </physiologicalReaction>
</comment>
<evidence type="ECO:0000313" key="9">
    <source>
        <dbReference type="EMBL" id="MBP1930638.1"/>
    </source>
</evidence>
<accession>A0ABS4GK48</accession>
<dbReference type="CDD" id="cd06262">
    <property type="entry name" value="metallo-hydrolase-like_MBL-fold"/>
    <property type="match status" value="1"/>
</dbReference>
<evidence type="ECO:0000256" key="3">
    <source>
        <dbReference type="ARBA" id="ARBA00022801"/>
    </source>
</evidence>
<evidence type="ECO:0000313" key="10">
    <source>
        <dbReference type="Proteomes" id="UP001519343"/>
    </source>
</evidence>
<evidence type="ECO:0000256" key="2">
    <source>
        <dbReference type="ARBA" id="ARBA00022723"/>
    </source>
</evidence>
<dbReference type="Pfam" id="PF00753">
    <property type="entry name" value="Lactamase_B"/>
    <property type="match status" value="1"/>
</dbReference>
<keyword evidence="2" id="KW-0479">Metal-binding</keyword>
<feature type="domain" description="Metallo-beta-lactamase" evidence="8">
    <location>
        <begin position="12"/>
        <end position="190"/>
    </location>
</feature>
<reference evidence="9 10" key="1">
    <citation type="submission" date="2021-03" db="EMBL/GenBank/DDBJ databases">
        <title>Genomic Encyclopedia of Type Strains, Phase IV (KMG-IV): sequencing the most valuable type-strain genomes for metagenomic binning, comparative biology and taxonomic classification.</title>
        <authorList>
            <person name="Goeker M."/>
        </authorList>
    </citation>
    <scope>NUCLEOTIDE SEQUENCE [LARGE SCALE GENOMIC DNA]</scope>
    <source>
        <strain evidence="9 10">DSM 24738</strain>
    </source>
</reference>
<dbReference type="PANTHER" id="PTHR46233">
    <property type="entry name" value="HYDROXYACYLGLUTATHIONE HYDROLASE GLOC"/>
    <property type="match status" value="1"/>
</dbReference>
<evidence type="ECO:0000256" key="4">
    <source>
        <dbReference type="ARBA" id="ARBA00022833"/>
    </source>
</evidence>
<evidence type="ECO:0000259" key="8">
    <source>
        <dbReference type="SMART" id="SM00849"/>
    </source>
</evidence>
<comment type="caution">
    <text evidence="9">The sequence shown here is derived from an EMBL/GenBank/DDBJ whole genome shotgun (WGS) entry which is preliminary data.</text>
</comment>
<comment type="cofactor">
    <cofactor evidence="1">
        <name>Zn(2+)</name>
        <dbReference type="ChEBI" id="CHEBI:29105"/>
    </cofactor>
</comment>
<protein>
    <submittedName>
        <fullName evidence="9">Glyoxylase-like metal-dependent hydrolase (Beta-lactamase superfamily II)</fullName>
    </submittedName>
</protein>
<dbReference type="SMART" id="SM00849">
    <property type="entry name" value="Lactamase_B"/>
    <property type="match status" value="1"/>
</dbReference>
<dbReference type="InterPro" id="IPR001279">
    <property type="entry name" value="Metallo-B-lactamas"/>
</dbReference>
<comment type="function">
    <text evidence="6">Counteracts the endogenous Pycsar antiviral defense system. Phosphodiesterase that enables metal-dependent hydrolysis of host cyclic nucleotide Pycsar defense signals such as cCMP and cUMP.</text>
</comment>
<evidence type="ECO:0000256" key="7">
    <source>
        <dbReference type="ARBA" id="ARBA00048505"/>
    </source>
</evidence>
<evidence type="ECO:0000256" key="1">
    <source>
        <dbReference type="ARBA" id="ARBA00001947"/>
    </source>
</evidence>
<dbReference type="PANTHER" id="PTHR46233:SF3">
    <property type="entry name" value="HYDROXYACYLGLUTATHIONE HYDROLASE GLOC"/>
    <property type="match status" value="1"/>
</dbReference>
<gene>
    <name evidence="9" type="ORF">J2Z37_000625</name>
</gene>
<keyword evidence="3" id="KW-0378">Hydrolase</keyword>
<keyword evidence="4" id="KW-0862">Zinc</keyword>
<dbReference type="SUPFAM" id="SSF56281">
    <property type="entry name" value="Metallo-hydrolase/oxidoreductase"/>
    <property type="match status" value="1"/>
</dbReference>
<keyword evidence="10" id="KW-1185">Reference proteome</keyword>
<sequence>MKIYMYPLGLVQTNTYLICNEETKEAIIIDASSEPYELLKVAENYKIKAILLTHAHFDHISGLNEIRKATNAPVYIHPFEQSWLSDPALNGSIRWPNVGQVICEKADFELQDQQELTLAGFQIQVLYTPGHSPGGVSFIFDNGNLFCGDALFAGSIGRTDLPGGNYEQLIESIQDQLMDLPDETTCYPGHGPKTTIGREKMANPYITGILR</sequence>
<dbReference type="Proteomes" id="UP001519343">
    <property type="component" value="Unassembled WGS sequence"/>
</dbReference>
<comment type="catalytic activity">
    <reaction evidence="5">
        <text>3',5'-cyclic CMP + H2O = CMP + H(+)</text>
        <dbReference type="Rhea" id="RHEA:72675"/>
        <dbReference type="ChEBI" id="CHEBI:15377"/>
        <dbReference type="ChEBI" id="CHEBI:15378"/>
        <dbReference type="ChEBI" id="CHEBI:58003"/>
        <dbReference type="ChEBI" id="CHEBI:60377"/>
    </reaction>
    <physiologicalReaction direction="left-to-right" evidence="5">
        <dbReference type="Rhea" id="RHEA:72676"/>
    </physiologicalReaction>
</comment>
<dbReference type="EMBL" id="JAGGKT010000001">
    <property type="protein sequence ID" value="MBP1930638.1"/>
    <property type="molecule type" value="Genomic_DNA"/>
</dbReference>
<dbReference type="InterPro" id="IPR051453">
    <property type="entry name" value="MBL_Glyoxalase_II"/>
</dbReference>